<keyword evidence="3" id="KW-0274">FAD</keyword>
<sequence length="371" mass="40528">MAKQNIVIVGGGAAGVAAAKILLQSLDASQYQTILINALPYRIWPLASLRLTVSHETGYQEQVMLPYDKIFIDGKPGRFVHGTVKSFEATEDSGKVTLESGETIEYAFLILAQGASWSGPPNFPRTESGVKTHINELQTKFSNANDIVLVGGGAVGYELAGEIKDIWPDKKITIVHGDKLLLNAAYPDKVRLAAEAGLRARGVDILLREYIDFAETKEIQGISTRSGRELKNADFIVQTRGTRPNTEFVAASIGAASLNGNGLIRVRPTLQLADYENIFAAGDVIDWKEQKQFPKARAHGEIAATNVLAILQQRPLKSYKGSTEMIVITNGKGGGLSYFDVLWGIMLGNWFARWAKSKTLMLPAFKDEQGY</sequence>
<keyword evidence="7" id="KW-1185">Reference proteome</keyword>
<gene>
    <name evidence="6" type="ORF">BDZ94DRAFT_1177899</name>
</gene>
<protein>
    <submittedName>
        <fullName evidence="6">FAD/NAD(P)-binding domain-containing protein</fullName>
    </submittedName>
</protein>
<dbReference type="GO" id="GO:0004174">
    <property type="term" value="F:electron-transferring-flavoprotein dehydrogenase activity"/>
    <property type="evidence" value="ECO:0007669"/>
    <property type="project" value="TreeGrafter"/>
</dbReference>
<dbReference type="PANTHER" id="PTHR43735:SF3">
    <property type="entry name" value="FERROPTOSIS SUPPRESSOR PROTEIN 1"/>
    <property type="match status" value="1"/>
</dbReference>
<evidence type="ECO:0000313" key="6">
    <source>
        <dbReference type="EMBL" id="KAF9456366.1"/>
    </source>
</evidence>
<keyword evidence="2" id="KW-0285">Flavoprotein</keyword>
<dbReference type="SUPFAM" id="SSF51905">
    <property type="entry name" value="FAD/NAD(P)-binding domain"/>
    <property type="match status" value="1"/>
</dbReference>
<dbReference type="Pfam" id="PF07992">
    <property type="entry name" value="Pyr_redox_2"/>
    <property type="match status" value="1"/>
</dbReference>
<feature type="domain" description="FAD/NAD(P)-binding" evidence="5">
    <location>
        <begin position="5"/>
        <end position="300"/>
    </location>
</feature>
<evidence type="ECO:0000256" key="4">
    <source>
        <dbReference type="ARBA" id="ARBA00023002"/>
    </source>
</evidence>
<dbReference type="GO" id="GO:0005737">
    <property type="term" value="C:cytoplasm"/>
    <property type="evidence" value="ECO:0007669"/>
    <property type="project" value="TreeGrafter"/>
</dbReference>
<evidence type="ECO:0000259" key="5">
    <source>
        <dbReference type="Pfam" id="PF07992"/>
    </source>
</evidence>
<name>A0A9P6C8L0_9AGAR</name>
<dbReference type="OrthoDB" id="202203at2759"/>
<comment type="caution">
    <text evidence="6">The sequence shown here is derived from an EMBL/GenBank/DDBJ whole genome shotgun (WGS) entry which is preliminary data.</text>
</comment>
<dbReference type="PRINTS" id="PR00411">
    <property type="entry name" value="PNDRDTASEI"/>
</dbReference>
<evidence type="ECO:0000256" key="3">
    <source>
        <dbReference type="ARBA" id="ARBA00022827"/>
    </source>
</evidence>
<evidence type="ECO:0000313" key="7">
    <source>
        <dbReference type="Proteomes" id="UP000807353"/>
    </source>
</evidence>
<dbReference type="PANTHER" id="PTHR43735">
    <property type="entry name" value="APOPTOSIS-INDUCING FACTOR 1"/>
    <property type="match status" value="1"/>
</dbReference>
<accession>A0A9P6C8L0</accession>
<evidence type="ECO:0000256" key="1">
    <source>
        <dbReference type="ARBA" id="ARBA00006442"/>
    </source>
</evidence>
<dbReference type="PRINTS" id="PR00368">
    <property type="entry name" value="FADPNR"/>
</dbReference>
<dbReference type="Proteomes" id="UP000807353">
    <property type="component" value="Unassembled WGS sequence"/>
</dbReference>
<dbReference type="InterPro" id="IPR023753">
    <property type="entry name" value="FAD/NAD-binding_dom"/>
</dbReference>
<keyword evidence="4" id="KW-0560">Oxidoreductase</keyword>
<proteinExistence type="inferred from homology"/>
<comment type="similarity">
    <text evidence="1">Belongs to the FAD-dependent oxidoreductase family.</text>
</comment>
<organism evidence="6 7">
    <name type="scientific">Collybia nuda</name>
    <dbReference type="NCBI Taxonomy" id="64659"/>
    <lineage>
        <taxon>Eukaryota</taxon>
        <taxon>Fungi</taxon>
        <taxon>Dikarya</taxon>
        <taxon>Basidiomycota</taxon>
        <taxon>Agaricomycotina</taxon>
        <taxon>Agaricomycetes</taxon>
        <taxon>Agaricomycetidae</taxon>
        <taxon>Agaricales</taxon>
        <taxon>Tricholomatineae</taxon>
        <taxon>Clitocybaceae</taxon>
        <taxon>Collybia</taxon>
    </lineage>
</organism>
<evidence type="ECO:0000256" key="2">
    <source>
        <dbReference type="ARBA" id="ARBA00022630"/>
    </source>
</evidence>
<dbReference type="GO" id="GO:0050660">
    <property type="term" value="F:flavin adenine dinucleotide binding"/>
    <property type="evidence" value="ECO:0007669"/>
    <property type="project" value="TreeGrafter"/>
</dbReference>
<dbReference type="AlphaFoldDB" id="A0A9P6C8L0"/>
<dbReference type="Gene3D" id="3.50.50.100">
    <property type="match status" value="1"/>
</dbReference>
<dbReference type="InterPro" id="IPR036188">
    <property type="entry name" value="FAD/NAD-bd_sf"/>
</dbReference>
<dbReference type="EMBL" id="MU150433">
    <property type="protein sequence ID" value="KAF9456366.1"/>
    <property type="molecule type" value="Genomic_DNA"/>
</dbReference>
<reference evidence="6" key="1">
    <citation type="submission" date="2020-11" db="EMBL/GenBank/DDBJ databases">
        <authorList>
            <consortium name="DOE Joint Genome Institute"/>
            <person name="Ahrendt S."/>
            <person name="Riley R."/>
            <person name="Andreopoulos W."/>
            <person name="Labutti K."/>
            <person name="Pangilinan J."/>
            <person name="Ruiz-Duenas F.J."/>
            <person name="Barrasa J.M."/>
            <person name="Sanchez-Garcia M."/>
            <person name="Camarero S."/>
            <person name="Miyauchi S."/>
            <person name="Serrano A."/>
            <person name="Linde D."/>
            <person name="Babiker R."/>
            <person name="Drula E."/>
            <person name="Ayuso-Fernandez I."/>
            <person name="Pacheco R."/>
            <person name="Padilla G."/>
            <person name="Ferreira P."/>
            <person name="Barriuso J."/>
            <person name="Kellner H."/>
            <person name="Castanera R."/>
            <person name="Alfaro M."/>
            <person name="Ramirez L."/>
            <person name="Pisabarro A.G."/>
            <person name="Kuo A."/>
            <person name="Tritt A."/>
            <person name="Lipzen A."/>
            <person name="He G."/>
            <person name="Yan M."/>
            <person name="Ng V."/>
            <person name="Cullen D."/>
            <person name="Martin F."/>
            <person name="Rosso M.-N."/>
            <person name="Henrissat B."/>
            <person name="Hibbett D."/>
            <person name="Martinez A.T."/>
            <person name="Grigoriev I.V."/>
        </authorList>
    </citation>
    <scope>NUCLEOTIDE SEQUENCE</scope>
    <source>
        <strain evidence="6">CBS 247.69</strain>
    </source>
</reference>